<feature type="transmembrane region" description="Helical" evidence="6">
    <location>
        <begin position="667"/>
        <end position="687"/>
    </location>
</feature>
<evidence type="ECO:0000256" key="4">
    <source>
        <dbReference type="ARBA" id="ARBA00022989"/>
    </source>
</evidence>
<feature type="transmembrane region" description="Helical" evidence="6">
    <location>
        <begin position="693"/>
        <end position="712"/>
    </location>
</feature>
<evidence type="ECO:0000256" key="2">
    <source>
        <dbReference type="ARBA" id="ARBA00022475"/>
    </source>
</evidence>
<evidence type="ECO:0000256" key="1">
    <source>
        <dbReference type="ARBA" id="ARBA00004651"/>
    </source>
</evidence>
<dbReference type="Pfam" id="PF03176">
    <property type="entry name" value="MMPL"/>
    <property type="match status" value="1"/>
</dbReference>
<evidence type="ECO:0000313" key="8">
    <source>
        <dbReference type="EMBL" id="MEA5667583.1"/>
    </source>
</evidence>
<dbReference type="InterPro" id="IPR004869">
    <property type="entry name" value="MMPL_dom"/>
</dbReference>
<organism evidence="8 9">
    <name type="scientific">Stenotrophomonas capsici</name>
    <dbReference type="NCBI Taxonomy" id="3110230"/>
    <lineage>
        <taxon>Bacteria</taxon>
        <taxon>Pseudomonadati</taxon>
        <taxon>Pseudomonadota</taxon>
        <taxon>Gammaproteobacteria</taxon>
        <taxon>Lysobacterales</taxon>
        <taxon>Lysobacteraceae</taxon>
        <taxon>Stenotrophomonas</taxon>
    </lineage>
</organism>
<dbReference type="Gene3D" id="1.20.1640.10">
    <property type="entry name" value="Multidrug efflux transporter AcrB transmembrane domain"/>
    <property type="match status" value="2"/>
</dbReference>
<feature type="transmembrane region" description="Helical" evidence="6">
    <location>
        <begin position="344"/>
        <end position="367"/>
    </location>
</feature>
<proteinExistence type="predicted"/>
<sequence length="786" mass="83610">MPGRWCALKLTAPQRIGLAIGWLLLLGLLTAWISSRIQVSGDLRKFMPDARTPAQKLLLDELGEGPGARLLLVALSGASPAQLAAQSRELRATLAADTQFELVANGEQAGLEAFPEHLLPYRYLIHALPADAFSRATLGDELQARLQDLGSPAGGLIEPLLPSDPTLQLLRVAEALQPATAPQRIDEVWFDHTGTQALLLVQTRAAGFDPGAQQAAVDAIQAAFTHAAGNSGSHIELSGPGAFSVKIGNRTAREASTIGTLDTIGMVLLLWLAYRSWKMPILGFLPLASAGLAGLAAVALGFEGVHGITIAFGFTLIGVVQDYPIHFFSHERPGRSSWDNVRALWPTLGTGVIATCIAYLTFLFSGVEGLKQLSVFTITALATAALATRFVLPALVDPATRDFADSRPLARVWAYTRHLPQPRWSLLALALLAGAVVSWAPGPFWQNDLGRLTPVDPQDLQRDAQLRSELGAPDVRYVIALRGNDVQAALEASERLRPALDALVDRGALERYDMAARYLPSAATQQQRQRQLPDAATLRTALAEAVADTPFRSDAFAPFLADVARARAAPALQPQDLQGTPLATAVGGLLVQGQQHSTALVSLSGLHDIAALAAAARAQGGELLDLKNASESLVADYRGRVLAALAVAVLLLSTTVWAALRTPRRVVRVLLPMALSTLLVLAVLRGLGVELNLFHLIGLILAAGLGLDYGLFFEHAGDSHADQLRTLHGLLVCSVMTLLVFSLLGLSSIPVLRAIGSTVALGVVCNFVLALLVSRHPLQEQADDRA</sequence>
<keyword evidence="5 6" id="KW-0472">Membrane</keyword>
<name>A0ABU5V409_9GAMM</name>
<keyword evidence="9" id="KW-1185">Reference proteome</keyword>
<dbReference type="SUPFAM" id="SSF82866">
    <property type="entry name" value="Multidrug efflux transporter AcrB transmembrane domain"/>
    <property type="match status" value="2"/>
</dbReference>
<feature type="transmembrane region" description="Helical" evidence="6">
    <location>
        <begin position="373"/>
        <end position="392"/>
    </location>
</feature>
<feature type="transmembrane region" description="Helical" evidence="6">
    <location>
        <begin position="305"/>
        <end position="323"/>
    </location>
</feature>
<evidence type="ECO:0000313" key="9">
    <source>
        <dbReference type="Proteomes" id="UP001301653"/>
    </source>
</evidence>
<keyword evidence="2" id="KW-1003">Cell membrane</keyword>
<reference evidence="8 9" key="1">
    <citation type="submission" date="2023-12" db="EMBL/GenBank/DDBJ databases">
        <title>Stenotrophomonas guangdongensis sp. nov., isolated from wilted pepper plants (Capsicum annuum).</title>
        <authorList>
            <person name="Qiu M."/>
            <person name="Li Y."/>
            <person name="Liu Q."/>
            <person name="Zhang X."/>
            <person name="Huang Y."/>
            <person name="Guo R."/>
            <person name="Hu M."/>
            <person name="Zhou J."/>
            <person name="Zhou X."/>
        </authorList>
    </citation>
    <scope>NUCLEOTIDE SEQUENCE [LARGE SCALE GENOMIC DNA]</scope>
    <source>
        <strain evidence="8 9">MH1</strain>
    </source>
</reference>
<dbReference type="EMBL" id="JAYFUH010000091">
    <property type="protein sequence ID" value="MEA5667583.1"/>
    <property type="molecule type" value="Genomic_DNA"/>
</dbReference>
<feature type="domain" description="Membrane transport protein MMPL" evidence="7">
    <location>
        <begin position="185"/>
        <end position="410"/>
    </location>
</feature>
<evidence type="ECO:0000256" key="3">
    <source>
        <dbReference type="ARBA" id="ARBA00022692"/>
    </source>
</evidence>
<keyword evidence="4 6" id="KW-1133">Transmembrane helix</keyword>
<feature type="transmembrane region" description="Helical" evidence="6">
    <location>
        <begin position="281"/>
        <end position="299"/>
    </location>
</feature>
<dbReference type="PANTHER" id="PTHR33406:SF13">
    <property type="entry name" value="MEMBRANE PROTEIN YDFJ"/>
    <property type="match status" value="1"/>
</dbReference>
<accession>A0ABU5V409</accession>
<feature type="transmembrane region" description="Helical" evidence="6">
    <location>
        <begin position="424"/>
        <end position="445"/>
    </location>
</feature>
<feature type="transmembrane region" description="Helical" evidence="6">
    <location>
        <begin position="724"/>
        <end position="745"/>
    </location>
</feature>
<evidence type="ECO:0000256" key="5">
    <source>
        <dbReference type="ARBA" id="ARBA00023136"/>
    </source>
</evidence>
<gene>
    <name evidence="8" type="ORF">VA603_08590</name>
</gene>
<dbReference type="RefSeq" id="WP_323438538.1">
    <property type="nucleotide sequence ID" value="NZ_JAYFUH010000091.1"/>
</dbReference>
<dbReference type="PANTHER" id="PTHR33406">
    <property type="entry name" value="MEMBRANE PROTEIN MJ1562-RELATED"/>
    <property type="match status" value="1"/>
</dbReference>
<evidence type="ECO:0000259" key="7">
    <source>
        <dbReference type="Pfam" id="PF03176"/>
    </source>
</evidence>
<comment type="caution">
    <text evidence="8">The sequence shown here is derived from an EMBL/GenBank/DDBJ whole genome shotgun (WGS) entry which is preliminary data.</text>
</comment>
<dbReference type="Proteomes" id="UP001301653">
    <property type="component" value="Unassembled WGS sequence"/>
</dbReference>
<protein>
    <submittedName>
        <fullName evidence="8">MMPL family transporter</fullName>
    </submittedName>
</protein>
<comment type="subcellular location">
    <subcellularLocation>
        <location evidence="1">Cell membrane</location>
        <topology evidence="1">Multi-pass membrane protein</topology>
    </subcellularLocation>
</comment>
<feature type="transmembrane region" description="Helical" evidence="6">
    <location>
        <begin position="641"/>
        <end position="660"/>
    </location>
</feature>
<feature type="transmembrane region" description="Helical" evidence="6">
    <location>
        <begin position="751"/>
        <end position="773"/>
    </location>
</feature>
<evidence type="ECO:0000256" key="6">
    <source>
        <dbReference type="SAM" id="Phobius"/>
    </source>
</evidence>
<keyword evidence="3 6" id="KW-0812">Transmembrane</keyword>
<dbReference type="InterPro" id="IPR050545">
    <property type="entry name" value="Mycobact_MmpL"/>
</dbReference>